<keyword evidence="2" id="KW-1185">Reference proteome</keyword>
<reference evidence="1" key="1">
    <citation type="journal article" date="2016" name="Insect Biochem. Mol. Biol.">
        <title>Multifaceted biological insights from a draft genome sequence of the tobacco hornworm moth, Manduca sexta.</title>
        <authorList>
            <person name="Kanost M.R."/>
            <person name="Arrese E.L."/>
            <person name="Cao X."/>
            <person name="Chen Y.R."/>
            <person name="Chellapilla S."/>
            <person name="Goldsmith M.R."/>
            <person name="Grosse-Wilde E."/>
            <person name="Heckel D.G."/>
            <person name="Herndon N."/>
            <person name="Jiang H."/>
            <person name="Papanicolaou A."/>
            <person name="Qu J."/>
            <person name="Soulages J.L."/>
            <person name="Vogel H."/>
            <person name="Walters J."/>
            <person name="Waterhouse R.M."/>
            <person name="Ahn S.J."/>
            <person name="Almeida F.C."/>
            <person name="An C."/>
            <person name="Aqrawi P."/>
            <person name="Bretschneider A."/>
            <person name="Bryant W.B."/>
            <person name="Bucks S."/>
            <person name="Chao H."/>
            <person name="Chevignon G."/>
            <person name="Christen J.M."/>
            <person name="Clarke D.F."/>
            <person name="Dittmer N.T."/>
            <person name="Ferguson L.C.F."/>
            <person name="Garavelou S."/>
            <person name="Gordon K.H.J."/>
            <person name="Gunaratna R.T."/>
            <person name="Han Y."/>
            <person name="Hauser F."/>
            <person name="He Y."/>
            <person name="Heidel-Fischer H."/>
            <person name="Hirsh A."/>
            <person name="Hu Y."/>
            <person name="Jiang H."/>
            <person name="Kalra D."/>
            <person name="Klinner C."/>
            <person name="Konig C."/>
            <person name="Kovar C."/>
            <person name="Kroll A.R."/>
            <person name="Kuwar S.S."/>
            <person name="Lee S.L."/>
            <person name="Lehman R."/>
            <person name="Li K."/>
            <person name="Li Z."/>
            <person name="Liang H."/>
            <person name="Lovelace S."/>
            <person name="Lu Z."/>
            <person name="Mansfield J.H."/>
            <person name="McCulloch K.J."/>
            <person name="Mathew T."/>
            <person name="Morton B."/>
            <person name="Muzny D.M."/>
            <person name="Neunemann D."/>
            <person name="Ongeri F."/>
            <person name="Pauchet Y."/>
            <person name="Pu L.L."/>
            <person name="Pyrousis I."/>
            <person name="Rao X.J."/>
            <person name="Redding A."/>
            <person name="Roesel C."/>
            <person name="Sanchez-Gracia A."/>
            <person name="Schaack S."/>
            <person name="Shukla A."/>
            <person name="Tetreau G."/>
            <person name="Wang Y."/>
            <person name="Xiong G.H."/>
            <person name="Traut W."/>
            <person name="Walsh T.K."/>
            <person name="Worley K.C."/>
            <person name="Wu D."/>
            <person name="Wu W."/>
            <person name="Wu Y.Q."/>
            <person name="Zhang X."/>
            <person name="Zou Z."/>
            <person name="Zucker H."/>
            <person name="Briscoe A.D."/>
            <person name="Burmester T."/>
            <person name="Clem R.J."/>
            <person name="Feyereisen R."/>
            <person name="Grimmelikhuijzen C.J.P."/>
            <person name="Hamodrakas S.J."/>
            <person name="Hansson B.S."/>
            <person name="Huguet E."/>
            <person name="Jermiin L.S."/>
            <person name="Lan Q."/>
            <person name="Lehman H.K."/>
            <person name="Lorenzen M."/>
            <person name="Merzendorfer H."/>
            <person name="Michalopoulos I."/>
            <person name="Morton D.B."/>
            <person name="Muthukrishnan S."/>
            <person name="Oakeshott J.G."/>
            <person name="Palmer W."/>
            <person name="Park Y."/>
            <person name="Passarelli A.L."/>
            <person name="Rozas J."/>
            <person name="Schwartz L.M."/>
            <person name="Smith W."/>
            <person name="Southgate A."/>
            <person name="Vilcinskas A."/>
            <person name="Vogt R."/>
            <person name="Wang P."/>
            <person name="Werren J."/>
            <person name="Yu X.Q."/>
            <person name="Zhou J.J."/>
            <person name="Brown S.J."/>
            <person name="Scherer S.E."/>
            <person name="Richards S."/>
            <person name="Blissard G.W."/>
        </authorList>
    </citation>
    <scope>NUCLEOTIDE SEQUENCE</scope>
</reference>
<evidence type="ECO:0000313" key="1">
    <source>
        <dbReference type="EMBL" id="KAG6447434.1"/>
    </source>
</evidence>
<name>A0A921YXF4_MANSE</name>
<dbReference type="Proteomes" id="UP000791440">
    <property type="component" value="Unassembled WGS sequence"/>
</dbReference>
<comment type="caution">
    <text evidence="1">The sequence shown here is derived from an EMBL/GenBank/DDBJ whole genome shotgun (WGS) entry which is preliminary data.</text>
</comment>
<accession>A0A921YXF4</accession>
<sequence length="398" mass="45299">MDNDSGDENNDSENSSVISFSLFRGKISDGVNKEIDLGDYFDKNPFTFASQTKKPECETFGTQVSRPASILRKSNEFTPQGIDVEIRNLECTDLEEPFCHVKLDSILKLKDSTKKLLSLLEEIQAKTHTKAPFPNEPRIYDVVKSLPENGQVPDNTKTVTDVIGASAIKKLETQTKDLDAIYIEEYNDFIIHFNEDTKYYTSNVGEIIKNMRILKKFLYMSGGFTKNALMFLNEGLSESSHSEKVEIIQGISHADVCNVFEEQSIVTICISWPCKYENYGDSVTQALASGFLFRLAQLEEGRRYLKFSSKITNDIKRLLRKKSTKLEFDTVESLNSTLNLLHPPMTQHLNVTYYCKPVEEGNAKFTTRPVNYIPIKLYKCVTSQTDQIEFTRKPETVT</sequence>
<protein>
    <submittedName>
        <fullName evidence="1">Uncharacterized protein</fullName>
    </submittedName>
</protein>
<reference evidence="1" key="2">
    <citation type="submission" date="2020-12" db="EMBL/GenBank/DDBJ databases">
        <authorList>
            <person name="Kanost M."/>
        </authorList>
    </citation>
    <scope>NUCLEOTIDE SEQUENCE</scope>
</reference>
<organism evidence="1 2">
    <name type="scientific">Manduca sexta</name>
    <name type="common">Tobacco hawkmoth</name>
    <name type="synonym">Tobacco hornworm</name>
    <dbReference type="NCBI Taxonomy" id="7130"/>
    <lineage>
        <taxon>Eukaryota</taxon>
        <taxon>Metazoa</taxon>
        <taxon>Ecdysozoa</taxon>
        <taxon>Arthropoda</taxon>
        <taxon>Hexapoda</taxon>
        <taxon>Insecta</taxon>
        <taxon>Pterygota</taxon>
        <taxon>Neoptera</taxon>
        <taxon>Endopterygota</taxon>
        <taxon>Lepidoptera</taxon>
        <taxon>Glossata</taxon>
        <taxon>Ditrysia</taxon>
        <taxon>Bombycoidea</taxon>
        <taxon>Sphingidae</taxon>
        <taxon>Sphinginae</taxon>
        <taxon>Sphingini</taxon>
        <taxon>Manduca</taxon>
    </lineage>
</organism>
<proteinExistence type="predicted"/>
<dbReference type="EMBL" id="JH668344">
    <property type="protein sequence ID" value="KAG6447434.1"/>
    <property type="molecule type" value="Genomic_DNA"/>
</dbReference>
<evidence type="ECO:0000313" key="2">
    <source>
        <dbReference type="Proteomes" id="UP000791440"/>
    </source>
</evidence>
<gene>
    <name evidence="1" type="ORF">O3G_MSEX004958</name>
</gene>
<dbReference type="AlphaFoldDB" id="A0A921YXF4"/>